<name>A0A1D8ETM6_9CAUD</name>
<dbReference type="Proteomes" id="UP000221125">
    <property type="component" value="Segment"/>
</dbReference>
<dbReference type="KEGG" id="vg:40072451"/>
<protein>
    <submittedName>
        <fullName evidence="1">Uncharacterized protein</fullName>
    </submittedName>
</protein>
<organism evidence="1 2">
    <name type="scientific">Propionibacterium phage B22</name>
    <dbReference type="NCBI Taxonomy" id="1897532"/>
    <lineage>
        <taxon>Viruses</taxon>
        <taxon>Duplodnaviria</taxon>
        <taxon>Heunggongvirae</taxon>
        <taxon>Uroviricota</taxon>
        <taxon>Caudoviricetes</taxon>
        <taxon>Doucettevirus</taxon>
        <taxon>Doucettevirus B22</taxon>
    </lineage>
</organism>
<reference evidence="1 2" key="1">
    <citation type="submission" date="2016-07" db="EMBL/GenBank/DDBJ databases">
        <authorList>
            <person name="Modlin R.L."/>
            <person name="Cheng L.S."/>
            <person name="Marinelli L.J."/>
            <person name="Grosset N."/>
            <person name="Gautier M."/>
            <person name="Fitz-Gibbon S."/>
            <person name="Pellegrini M."/>
            <person name="Bowman C.A."/>
            <person name="Russell D.A."/>
            <person name="Jacobs-Sera D."/>
            <person name="Hatfull G.F."/>
        </authorList>
    </citation>
    <scope>NUCLEOTIDE SEQUENCE [LARGE SCALE GENOMIC DNA]</scope>
</reference>
<evidence type="ECO:0000313" key="2">
    <source>
        <dbReference type="Proteomes" id="UP000221125"/>
    </source>
</evidence>
<gene>
    <name evidence="1" type="primary">48</name>
    <name evidence="1" type="ORF">B22_48</name>
</gene>
<dbReference type="GeneID" id="40072451"/>
<dbReference type="RefSeq" id="YP_009596851.1">
    <property type="nucleotide sequence ID" value="NC_041891.1"/>
</dbReference>
<sequence>MSTPGSLRAALDQLDEIGIADHVQSLEWDRAGARTTAWLETCGDFAAACQWGDAAGEWVTWDITDVAEADVSPRLRVKHMHLRARPCADAPAKAVAA</sequence>
<evidence type="ECO:0000313" key="1">
    <source>
        <dbReference type="EMBL" id="AOT24399.1"/>
    </source>
</evidence>
<proteinExistence type="predicted"/>
<dbReference type="OrthoDB" id="33266at10239"/>
<accession>A0A1D8ETM6</accession>
<dbReference type="EMBL" id="KX620750">
    <property type="protein sequence ID" value="AOT24399.1"/>
    <property type="molecule type" value="Genomic_DNA"/>
</dbReference>
<keyword evidence="2" id="KW-1185">Reference proteome</keyword>